<dbReference type="Proteomes" id="UP000078492">
    <property type="component" value="Unassembled WGS sequence"/>
</dbReference>
<accession>A0A151J9Y6</accession>
<gene>
    <name evidence="4" type="ORF">ALC57_05841</name>
</gene>
<dbReference type="Gene3D" id="1.10.150.130">
    <property type="match status" value="1"/>
</dbReference>
<sequence length="315" mass="34633">RGVPDSALDTCLASLAPSTIQQYTRPLRDWWNFCQNRQLSPFTPTEGVALEFLALALESAGSYSSINTTRSAISLISPNSVGEDPLIKRFCKGVSVIKPQRPRYDYVWDPAPVIKKLASEFPHQNLPLDRLTRKLVMLLALSTGQRCQTLAAIKISQITFEENRALIRIPDKLKTSAPGRPQPLLSIPKFGNHEELCVVGLLSIYTEKTKDIRPPTCDSLLIALKQPHEAVGAPTVSRWLRTTLSECGVSDAFSAHSTQHAATSKAANKGVPLELIKKAAGWSGESRVFANFYNRPLINSEAFASSVLLTDLESH</sequence>
<evidence type="ECO:0000313" key="5">
    <source>
        <dbReference type="Proteomes" id="UP000078492"/>
    </source>
</evidence>
<dbReference type="InterPro" id="IPR011010">
    <property type="entry name" value="DNA_brk_join_enz"/>
</dbReference>
<evidence type="ECO:0000259" key="3">
    <source>
        <dbReference type="PROSITE" id="PS51898"/>
    </source>
</evidence>
<dbReference type="EMBL" id="KQ979377">
    <property type="protein sequence ID" value="KYN21782.1"/>
    <property type="molecule type" value="Genomic_DNA"/>
</dbReference>
<dbReference type="GO" id="GO:0003677">
    <property type="term" value="F:DNA binding"/>
    <property type="evidence" value="ECO:0007669"/>
    <property type="project" value="UniProtKB-KW"/>
</dbReference>
<feature type="non-terminal residue" evidence="4">
    <location>
        <position position="1"/>
    </location>
</feature>
<dbReference type="STRING" id="471704.A0A151J9Y6"/>
<dbReference type="GO" id="GO:0006310">
    <property type="term" value="P:DNA recombination"/>
    <property type="evidence" value="ECO:0007669"/>
    <property type="project" value="UniProtKB-KW"/>
</dbReference>
<dbReference type="InterPro" id="IPR010998">
    <property type="entry name" value="Integrase_recombinase_N"/>
</dbReference>
<dbReference type="SUPFAM" id="SSF56349">
    <property type="entry name" value="DNA breaking-rejoining enzymes"/>
    <property type="match status" value="1"/>
</dbReference>
<proteinExistence type="predicted"/>
<dbReference type="PROSITE" id="PS51898">
    <property type="entry name" value="TYR_RECOMBINASE"/>
    <property type="match status" value="1"/>
</dbReference>
<keyword evidence="1" id="KW-0238">DNA-binding</keyword>
<keyword evidence="5" id="KW-1185">Reference proteome</keyword>
<evidence type="ECO:0000256" key="2">
    <source>
        <dbReference type="ARBA" id="ARBA00023172"/>
    </source>
</evidence>
<dbReference type="PANTHER" id="PTHR35617:SF3">
    <property type="entry name" value="CORE-BINDING (CB) DOMAIN-CONTAINING PROTEIN"/>
    <property type="match status" value="1"/>
</dbReference>
<dbReference type="CDD" id="cd00397">
    <property type="entry name" value="DNA_BRE_C"/>
    <property type="match status" value="1"/>
</dbReference>
<dbReference type="InterPro" id="IPR002104">
    <property type="entry name" value="Integrase_catalytic"/>
</dbReference>
<reference evidence="4 5" key="1">
    <citation type="submission" date="2015-09" db="EMBL/GenBank/DDBJ databases">
        <title>Trachymyrmex cornetzi WGS genome.</title>
        <authorList>
            <person name="Nygaard S."/>
            <person name="Hu H."/>
            <person name="Boomsma J."/>
            <person name="Zhang G."/>
        </authorList>
    </citation>
    <scope>NUCLEOTIDE SEQUENCE [LARGE SCALE GENOMIC DNA]</scope>
    <source>
        <strain evidence="4">Tcor2-1</strain>
        <tissue evidence="4">Whole body</tissue>
    </source>
</reference>
<dbReference type="GO" id="GO:0015074">
    <property type="term" value="P:DNA integration"/>
    <property type="evidence" value="ECO:0007669"/>
    <property type="project" value="InterPro"/>
</dbReference>
<dbReference type="AlphaFoldDB" id="A0A151J9Y6"/>
<name>A0A151J9Y6_9HYME</name>
<dbReference type="InterPro" id="IPR013762">
    <property type="entry name" value="Integrase-like_cat_sf"/>
</dbReference>
<dbReference type="Gene3D" id="1.10.443.10">
    <property type="entry name" value="Intergrase catalytic core"/>
    <property type="match status" value="1"/>
</dbReference>
<dbReference type="PANTHER" id="PTHR35617">
    <property type="entry name" value="PHAGE_INTEGRASE DOMAIN-CONTAINING PROTEIN"/>
    <property type="match status" value="1"/>
</dbReference>
<keyword evidence="2" id="KW-0233">DNA recombination</keyword>
<dbReference type="Pfam" id="PF00589">
    <property type="entry name" value="Phage_integrase"/>
    <property type="match status" value="1"/>
</dbReference>
<feature type="domain" description="Tyr recombinase" evidence="3">
    <location>
        <begin position="103"/>
        <end position="308"/>
    </location>
</feature>
<protein>
    <recommendedName>
        <fullName evidence="3">Tyr recombinase domain-containing protein</fullName>
    </recommendedName>
</protein>
<organism evidence="4 5">
    <name type="scientific">Trachymyrmex cornetzi</name>
    <dbReference type="NCBI Taxonomy" id="471704"/>
    <lineage>
        <taxon>Eukaryota</taxon>
        <taxon>Metazoa</taxon>
        <taxon>Ecdysozoa</taxon>
        <taxon>Arthropoda</taxon>
        <taxon>Hexapoda</taxon>
        <taxon>Insecta</taxon>
        <taxon>Pterygota</taxon>
        <taxon>Neoptera</taxon>
        <taxon>Endopterygota</taxon>
        <taxon>Hymenoptera</taxon>
        <taxon>Apocrita</taxon>
        <taxon>Aculeata</taxon>
        <taxon>Formicoidea</taxon>
        <taxon>Formicidae</taxon>
        <taxon>Myrmicinae</taxon>
        <taxon>Trachymyrmex</taxon>
    </lineage>
</organism>
<evidence type="ECO:0000313" key="4">
    <source>
        <dbReference type="EMBL" id="KYN21782.1"/>
    </source>
</evidence>
<evidence type="ECO:0000256" key="1">
    <source>
        <dbReference type="ARBA" id="ARBA00023125"/>
    </source>
</evidence>